<dbReference type="Pfam" id="PF00534">
    <property type="entry name" value="Glycos_transf_1"/>
    <property type="match status" value="1"/>
</dbReference>
<sequence length="385" mass="42017">MRVAHVITRMIVGGAQENTLLSCQGLMRDFGDDVVLITGPSLGPEGGLLNQGRAGELPVVELPQLRRAIHPLRDPQALRAITGQLRRFQPDVVHTHSAKGGILGRQAAWSLKVPAIVHTVHGAPFHAYQNAAVRWFYQRCERRAAGQCHRLVSVADAMTDLMVAGGVAAREKFVTVYSGMDVEPFLAANQQRAAMRQQLGFTPDDVVIGKIARLYHLKGHADLIRAAAAVVAASPRVKFLLIGDGILRASLEQQIERAGLGDRFVFTGLVPPREIPGLLGAMDLLVHTSYREGLARALPQALIAGKPVVSYDVDGAREVVIDDETGYLVQPGDTATLGERLSQLAADAELRQRLGGTGRERFTDQFRTQTMTRRLREIYQEILGK</sequence>
<gene>
    <name evidence="3" type="primary">kanF</name>
    <name evidence="3" type="ORF">UC8_50090</name>
</gene>
<proteinExistence type="predicted"/>
<feature type="domain" description="Glycosyltransferase subfamily 4-like N-terminal" evidence="2">
    <location>
        <begin position="27"/>
        <end position="174"/>
    </location>
</feature>
<feature type="domain" description="Glycosyl transferase family 1" evidence="1">
    <location>
        <begin position="192"/>
        <end position="360"/>
    </location>
</feature>
<dbReference type="CDD" id="cd03808">
    <property type="entry name" value="GT4_CapM-like"/>
    <property type="match status" value="1"/>
</dbReference>
<reference evidence="3 4" key="1">
    <citation type="submission" date="2019-08" db="EMBL/GenBank/DDBJ databases">
        <title>Deep-cultivation of Planctomycetes and their phenomic and genomic characterization uncovers novel biology.</title>
        <authorList>
            <person name="Wiegand S."/>
            <person name="Jogler M."/>
            <person name="Boedeker C."/>
            <person name="Pinto D."/>
            <person name="Vollmers J."/>
            <person name="Rivas-Marin E."/>
            <person name="Kohn T."/>
            <person name="Peeters S.H."/>
            <person name="Heuer A."/>
            <person name="Rast P."/>
            <person name="Oberbeckmann S."/>
            <person name="Bunk B."/>
            <person name="Jeske O."/>
            <person name="Meyerdierks A."/>
            <person name="Storesund J.E."/>
            <person name="Kallscheuer N."/>
            <person name="Luecker S."/>
            <person name="Lage O.M."/>
            <person name="Pohl T."/>
            <person name="Merkel B.J."/>
            <person name="Hornburger P."/>
            <person name="Mueller R.-W."/>
            <person name="Bruemmer F."/>
            <person name="Labrenz M."/>
            <person name="Spormann A.M."/>
            <person name="Op den Camp H."/>
            <person name="Overmann J."/>
            <person name="Amann R."/>
            <person name="Jetten M.S.M."/>
            <person name="Mascher T."/>
            <person name="Medema M.H."/>
            <person name="Devos D.P."/>
            <person name="Kaster A.-K."/>
            <person name="Ovreas L."/>
            <person name="Rohde M."/>
            <person name="Galperin M.Y."/>
            <person name="Jogler C."/>
        </authorList>
    </citation>
    <scope>NUCLEOTIDE SEQUENCE [LARGE SCALE GENOMIC DNA]</scope>
    <source>
        <strain evidence="3 4">UC8</strain>
    </source>
</reference>
<dbReference type="InterPro" id="IPR001296">
    <property type="entry name" value="Glyco_trans_1"/>
</dbReference>
<dbReference type="Proteomes" id="UP000325286">
    <property type="component" value="Chromosome"/>
</dbReference>
<dbReference type="EMBL" id="CP042914">
    <property type="protein sequence ID" value="QEG42966.1"/>
    <property type="molecule type" value="Genomic_DNA"/>
</dbReference>
<dbReference type="AlphaFoldDB" id="A0A5B9R0N1"/>
<dbReference type="GO" id="GO:0102318">
    <property type="term" value="F:2-deoxystreptamine glucosyltransferase activity"/>
    <property type="evidence" value="ECO:0007669"/>
    <property type="project" value="UniProtKB-EC"/>
</dbReference>
<dbReference type="Pfam" id="PF13579">
    <property type="entry name" value="Glyco_trans_4_4"/>
    <property type="match status" value="1"/>
</dbReference>
<dbReference type="Gene3D" id="3.40.50.2000">
    <property type="entry name" value="Glycogen Phosphorylase B"/>
    <property type="match status" value="2"/>
</dbReference>
<accession>A0A5B9R0N1</accession>
<dbReference type="KEGG" id="rul:UC8_50090"/>
<protein>
    <submittedName>
        <fullName evidence="3">2-deoxystreptamine glucosyltransferase</fullName>
        <ecNumber evidence="3">2.4.1.284</ecNumber>
    </submittedName>
</protein>
<evidence type="ECO:0000259" key="1">
    <source>
        <dbReference type="Pfam" id="PF00534"/>
    </source>
</evidence>
<evidence type="ECO:0000313" key="4">
    <source>
        <dbReference type="Proteomes" id="UP000325286"/>
    </source>
</evidence>
<organism evidence="3 4">
    <name type="scientific">Roseimaritima ulvae</name>
    <dbReference type="NCBI Taxonomy" id="980254"/>
    <lineage>
        <taxon>Bacteria</taxon>
        <taxon>Pseudomonadati</taxon>
        <taxon>Planctomycetota</taxon>
        <taxon>Planctomycetia</taxon>
        <taxon>Pirellulales</taxon>
        <taxon>Pirellulaceae</taxon>
        <taxon>Roseimaritima</taxon>
    </lineage>
</organism>
<evidence type="ECO:0000313" key="3">
    <source>
        <dbReference type="EMBL" id="QEG42966.1"/>
    </source>
</evidence>
<dbReference type="SUPFAM" id="SSF53756">
    <property type="entry name" value="UDP-Glycosyltransferase/glycogen phosphorylase"/>
    <property type="match status" value="1"/>
</dbReference>
<name>A0A5B9R0N1_9BACT</name>
<dbReference type="EC" id="2.4.1.284" evidence="3"/>
<dbReference type="PANTHER" id="PTHR12526">
    <property type="entry name" value="GLYCOSYLTRANSFERASE"/>
    <property type="match status" value="1"/>
</dbReference>
<keyword evidence="3" id="KW-0328">Glycosyltransferase</keyword>
<keyword evidence="3" id="KW-0808">Transferase</keyword>
<dbReference type="InterPro" id="IPR028098">
    <property type="entry name" value="Glyco_trans_4-like_N"/>
</dbReference>
<keyword evidence="4" id="KW-1185">Reference proteome</keyword>
<dbReference type="RefSeq" id="WP_068141915.1">
    <property type="nucleotide sequence ID" value="NZ_CP042914.1"/>
</dbReference>
<dbReference type="PANTHER" id="PTHR12526:SF630">
    <property type="entry name" value="GLYCOSYLTRANSFERASE"/>
    <property type="match status" value="1"/>
</dbReference>
<dbReference type="OrthoDB" id="9806653at2"/>
<evidence type="ECO:0000259" key="2">
    <source>
        <dbReference type="Pfam" id="PF13579"/>
    </source>
</evidence>